<reference evidence="1 2" key="1">
    <citation type="submission" date="2022-04" db="EMBL/GenBank/DDBJ databases">
        <title>Positive selection, recombination, and allopatry shape intraspecific diversity of widespread and dominant cyanobacteria.</title>
        <authorList>
            <person name="Wei J."/>
            <person name="Shu W."/>
            <person name="Hu C."/>
        </authorList>
    </citation>
    <scope>NUCLEOTIDE SEQUENCE [LARGE SCALE GENOMIC DNA]</scope>
    <source>
        <strain evidence="1 2">GB2-A4</strain>
    </source>
</reference>
<evidence type="ECO:0000313" key="2">
    <source>
        <dbReference type="Proteomes" id="UP001464891"/>
    </source>
</evidence>
<evidence type="ECO:0000313" key="1">
    <source>
        <dbReference type="EMBL" id="MEP0818007.1"/>
    </source>
</evidence>
<name>A0ABV0J897_9CYAN</name>
<dbReference type="EMBL" id="JAMPKM010000007">
    <property type="protein sequence ID" value="MEP0818007.1"/>
    <property type="molecule type" value="Genomic_DNA"/>
</dbReference>
<keyword evidence="2" id="KW-1185">Reference proteome</keyword>
<sequence length="71" mass="7570">MPIDPILGAFLTGASGKAGEWAMGKLIENEEEGWERHDAACEAVGQTIDEGWGRHDSAIEATSNSLGWNNA</sequence>
<organism evidence="1 2">
    <name type="scientific">Trichocoleus desertorum GB2-A4</name>
    <dbReference type="NCBI Taxonomy" id="2933944"/>
    <lineage>
        <taxon>Bacteria</taxon>
        <taxon>Bacillati</taxon>
        <taxon>Cyanobacteriota</taxon>
        <taxon>Cyanophyceae</taxon>
        <taxon>Leptolyngbyales</taxon>
        <taxon>Trichocoleusaceae</taxon>
        <taxon>Trichocoleus</taxon>
    </lineage>
</organism>
<accession>A0ABV0J897</accession>
<dbReference type="Proteomes" id="UP001464891">
    <property type="component" value="Unassembled WGS sequence"/>
</dbReference>
<dbReference type="RefSeq" id="WP_190432396.1">
    <property type="nucleotide sequence ID" value="NZ_JAMPKM010000007.1"/>
</dbReference>
<comment type="caution">
    <text evidence="1">The sequence shown here is derived from an EMBL/GenBank/DDBJ whole genome shotgun (WGS) entry which is preliminary data.</text>
</comment>
<protein>
    <submittedName>
        <fullName evidence="1">Uncharacterized protein</fullName>
    </submittedName>
</protein>
<proteinExistence type="predicted"/>
<gene>
    <name evidence="1" type="ORF">NC998_12975</name>
</gene>